<keyword evidence="3" id="KW-1003">Cell membrane</keyword>
<dbReference type="Gene3D" id="3.30.465.10">
    <property type="match status" value="1"/>
</dbReference>
<name>A0A172YJ88_9GAMM</name>
<evidence type="ECO:0000256" key="3">
    <source>
        <dbReference type="ARBA" id="ARBA00022475"/>
    </source>
</evidence>
<evidence type="ECO:0000259" key="13">
    <source>
        <dbReference type="PROSITE" id="PS51846"/>
    </source>
</evidence>
<evidence type="ECO:0000256" key="1">
    <source>
        <dbReference type="ARBA" id="ARBA00004651"/>
    </source>
</evidence>
<proteinExistence type="inferred from homology"/>
<feature type="transmembrane region" description="Helical" evidence="11">
    <location>
        <begin position="91"/>
        <end position="110"/>
    </location>
</feature>
<dbReference type="PROSITE" id="PS51846">
    <property type="entry name" value="CNNM"/>
    <property type="match status" value="1"/>
</dbReference>
<dbReference type="Pfam" id="PF03471">
    <property type="entry name" value="CorC_HlyC"/>
    <property type="match status" value="1"/>
</dbReference>
<gene>
    <name evidence="14" type="ORF">A5892_18915</name>
</gene>
<dbReference type="Gene3D" id="3.10.580.10">
    <property type="entry name" value="CBS-domain"/>
    <property type="match status" value="1"/>
</dbReference>
<dbReference type="KEGG" id="haa:A5892_18915"/>
<dbReference type="SUPFAM" id="SSF54631">
    <property type="entry name" value="CBS-domain pair"/>
    <property type="match status" value="1"/>
</dbReference>
<keyword evidence="5" id="KW-0677">Repeat</keyword>
<keyword evidence="6 10" id="KW-1133">Transmembrane helix</keyword>
<dbReference type="AlphaFoldDB" id="A0A172YJ88"/>
<evidence type="ECO:0000256" key="4">
    <source>
        <dbReference type="ARBA" id="ARBA00022692"/>
    </source>
</evidence>
<dbReference type="InterPro" id="IPR005170">
    <property type="entry name" value="Transptr-assoc_dom"/>
</dbReference>
<dbReference type="GO" id="GO:0005886">
    <property type="term" value="C:plasma membrane"/>
    <property type="evidence" value="ECO:0007669"/>
    <property type="project" value="UniProtKB-SubCell"/>
</dbReference>
<dbReference type="InterPro" id="IPR016169">
    <property type="entry name" value="FAD-bd_PCMH_sub2"/>
</dbReference>
<evidence type="ECO:0000313" key="14">
    <source>
        <dbReference type="EMBL" id="ANF59269.1"/>
    </source>
</evidence>
<feature type="domain" description="CNNM transmembrane" evidence="13">
    <location>
        <begin position="1"/>
        <end position="202"/>
    </location>
</feature>
<dbReference type="PANTHER" id="PTHR22777:SF32">
    <property type="entry name" value="UPF0053 INNER MEMBRANE PROTEIN YFJD"/>
    <property type="match status" value="1"/>
</dbReference>
<evidence type="ECO:0000256" key="7">
    <source>
        <dbReference type="ARBA" id="ARBA00023122"/>
    </source>
</evidence>
<evidence type="ECO:0000256" key="5">
    <source>
        <dbReference type="ARBA" id="ARBA00022737"/>
    </source>
</evidence>
<dbReference type="PROSITE" id="PS51371">
    <property type="entry name" value="CBS"/>
    <property type="match status" value="1"/>
</dbReference>
<evidence type="ECO:0000259" key="12">
    <source>
        <dbReference type="PROSITE" id="PS51371"/>
    </source>
</evidence>
<reference evidence="14 15" key="1">
    <citation type="submission" date="2016-04" db="EMBL/GenBank/DDBJ databases">
        <title>Complete Genome Sequence of Halotalea alkalilenta IHB B 13600.</title>
        <authorList>
            <person name="Swarnkar M.K."/>
            <person name="Sharma A."/>
            <person name="Kaushal K."/>
            <person name="Soni R."/>
            <person name="Rana S."/>
            <person name="Singh A.K."/>
            <person name="Gulati A."/>
        </authorList>
    </citation>
    <scope>NUCLEOTIDE SEQUENCE [LARGE SCALE GENOMIC DNA]</scope>
    <source>
        <strain evidence="14 15">IHB B 13600</strain>
    </source>
</reference>
<evidence type="ECO:0000256" key="8">
    <source>
        <dbReference type="ARBA" id="ARBA00023136"/>
    </source>
</evidence>
<dbReference type="RefSeq" id="WP_064124106.1">
    <property type="nucleotide sequence ID" value="NZ_CP015243.1"/>
</dbReference>
<dbReference type="InterPro" id="IPR002550">
    <property type="entry name" value="CNNM"/>
</dbReference>
<feature type="transmembrane region" description="Helical" evidence="11">
    <location>
        <begin position="130"/>
        <end position="153"/>
    </location>
</feature>
<keyword evidence="8 10" id="KW-0472">Membrane</keyword>
<dbReference type="InterPro" id="IPR000644">
    <property type="entry name" value="CBS_dom"/>
</dbReference>
<evidence type="ECO:0000256" key="10">
    <source>
        <dbReference type="PROSITE-ProRule" id="PRU01193"/>
    </source>
</evidence>
<evidence type="ECO:0000256" key="9">
    <source>
        <dbReference type="PROSITE-ProRule" id="PRU00703"/>
    </source>
</evidence>
<protein>
    <submittedName>
        <fullName evidence="14">Magnesium/cobalt efflux protein</fullName>
    </submittedName>
</protein>
<feature type="domain" description="CBS" evidence="12">
    <location>
        <begin position="273"/>
        <end position="329"/>
    </location>
</feature>
<dbReference type="Pfam" id="PF00571">
    <property type="entry name" value="CBS"/>
    <property type="match status" value="1"/>
</dbReference>
<comment type="subcellular location">
    <subcellularLocation>
        <location evidence="1">Cell membrane</location>
        <topology evidence="1">Multi-pass membrane protein</topology>
    </subcellularLocation>
</comment>
<evidence type="ECO:0000256" key="2">
    <source>
        <dbReference type="ARBA" id="ARBA00006337"/>
    </source>
</evidence>
<dbReference type="Pfam" id="PF01595">
    <property type="entry name" value="CNNM"/>
    <property type="match status" value="1"/>
</dbReference>
<keyword evidence="4 10" id="KW-0812">Transmembrane</keyword>
<feature type="transmembrane region" description="Helical" evidence="11">
    <location>
        <begin position="60"/>
        <end position="84"/>
    </location>
</feature>
<sequence length="426" mass="46680">MSELLLLTSGIVLLLALCAFFSFAEIGMMAVNRYRLHHLAGEGHVGAKRVLELVRQPDKLLGVILIGNTLVGNLSASLATMLALNFFDAGSAPIVATVLLTIVMLIFGEVMPKTWAAVSPEQVSYPCARVLGPALKICMPLVVMVNGISNWLLKFCGLHKVQADATSLSPEELRTVVGEAGSLIPSRNRAMLLSIIDLNKATVRSIMVPRHEIDGIDLESDDESLRRQLTHSQHTRLPVYKGDVNNVVGLLHVRSAAAILGRPERLRAEIVNAASEPYFVPESTPLHTQLHYFQSQQRRIALVVDEYGEVIGLATLEDILEEIVGEFTTQSQSPTDGIQPFEDGYLIEGRVPLREINRLLGWSLPVDGPRTLNGLIVERLETFPAGPVSLMLGDYRIEVTDLEDNFIVRAYCAPRASIAGARSRPE</sequence>
<dbReference type="Proteomes" id="UP000077875">
    <property type="component" value="Chromosome"/>
</dbReference>
<dbReference type="SMART" id="SM01091">
    <property type="entry name" value="CorC_HlyC"/>
    <property type="match status" value="1"/>
</dbReference>
<accession>A0A172YJ88</accession>
<dbReference type="SUPFAM" id="SSF56176">
    <property type="entry name" value="FAD-binding/transporter-associated domain-like"/>
    <property type="match status" value="1"/>
</dbReference>
<evidence type="ECO:0000256" key="6">
    <source>
        <dbReference type="ARBA" id="ARBA00022989"/>
    </source>
</evidence>
<dbReference type="STRING" id="376489.A5892_18915"/>
<evidence type="ECO:0000256" key="11">
    <source>
        <dbReference type="SAM" id="Phobius"/>
    </source>
</evidence>
<dbReference type="InterPro" id="IPR044751">
    <property type="entry name" value="Ion_transp-like_CBS"/>
</dbReference>
<dbReference type="PANTHER" id="PTHR22777">
    <property type="entry name" value="HEMOLYSIN-RELATED"/>
    <property type="match status" value="1"/>
</dbReference>
<keyword evidence="7 9" id="KW-0129">CBS domain</keyword>
<dbReference type="InterPro" id="IPR036318">
    <property type="entry name" value="FAD-bd_PCMH-like_sf"/>
</dbReference>
<dbReference type="CDD" id="cd04590">
    <property type="entry name" value="CBS_pair_CorC_HlyC_assoc"/>
    <property type="match status" value="1"/>
</dbReference>
<evidence type="ECO:0000313" key="15">
    <source>
        <dbReference type="Proteomes" id="UP000077875"/>
    </source>
</evidence>
<dbReference type="GO" id="GO:0050660">
    <property type="term" value="F:flavin adenine dinucleotide binding"/>
    <property type="evidence" value="ECO:0007669"/>
    <property type="project" value="InterPro"/>
</dbReference>
<comment type="similarity">
    <text evidence="2">Belongs to the UPF0053 family.</text>
</comment>
<dbReference type="InterPro" id="IPR046342">
    <property type="entry name" value="CBS_dom_sf"/>
</dbReference>
<organism evidence="14 15">
    <name type="scientific">Halotalea alkalilenta</name>
    <dbReference type="NCBI Taxonomy" id="376489"/>
    <lineage>
        <taxon>Bacteria</taxon>
        <taxon>Pseudomonadati</taxon>
        <taxon>Pseudomonadota</taxon>
        <taxon>Gammaproteobacteria</taxon>
        <taxon>Oceanospirillales</taxon>
        <taxon>Halomonadaceae</taxon>
        <taxon>Halotalea</taxon>
    </lineage>
</organism>
<dbReference type="EMBL" id="CP015243">
    <property type="protein sequence ID" value="ANF59269.1"/>
    <property type="molecule type" value="Genomic_DNA"/>
</dbReference>
<keyword evidence="15" id="KW-1185">Reference proteome</keyword>